<dbReference type="InterPro" id="IPR029056">
    <property type="entry name" value="Ribokinase-like"/>
</dbReference>
<comment type="subunit">
    <text evidence="12">Homodimer.</text>
</comment>
<feature type="binding site" evidence="12">
    <location>
        <begin position="12"/>
        <end position="14"/>
    </location>
    <ligand>
        <name>substrate</name>
    </ligand>
</feature>
<evidence type="ECO:0000256" key="3">
    <source>
        <dbReference type="ARBA" id="ARBA00016943"/>
    </source>
</evidence>
<feature type="binding site" evidence="12">
    <location>
        <position position="371"/>
    </location>
    <ligand>
        <name>K(+)</name>
        <dbReference type="ChEBI" id="CHEBI:29103"/>
    </ligand>
</feature>
<comment type="similarity">
    <text evidence="1">Belongs to the carbohydrate kinase pfkB family.</text>
</comment>
<evidence type="ECO:0000256" key="6">
    <source>
        <dbReference type="ARBA" id="ARBA00022741"/>
    </source>
</evidence>
<keyword evidence="10 12" id="KW-0630">Potassium</keyword>
<dbReference type="EC" id="2.7.1.15" evidence="2 12"/>
<evidence type="ECO:0000256" key="12">
    <source>
        <dbReference type="HAMAP-Rule" id="MF_03215"/>
    </source>
</evidence>
<evidence type="ECO:0000256" key="13">
    <source>
        <dbReference type="SAM" id="MobiDB-lite"/>
    </source>
</evidence>
<keyword evidence="9 12" id="KW-0460">Magnesium</keyword>
<evidence type="ECO:0000256" key="10">
    <source>
        <dbReference type="ARBA" id="ARBA00022958"/>
    </source>
</evidence>
<feature type="binding site" evidence="12">
    <location>
        <position position="163"/>
    </location>
    <ligand>
        <name>substrate</name>
    </ligand>
</feature>
<dbReference type="RefSeq" id="XP_040636523.1">
    <property type="nucleotide sequence ID" value="XM_040782526.1"/>
</dbReference>
<dbReference type="HOGENOM" id="CLU_027634_2_0_1"/>
<dbReference type="UniPathway" id="UPA00916">
    <property type="reaction ID" value="UER00889"/>
</dbReference>
<dbReference type="OrthoDB" id="415590at2759"/>
<evidence type="ECO:0000256" key="2">
    <source>
        <dbReference type="ARBA" id="ARBA00012035"/>
    </source>
</evidence>
<feature type="binding site" evidence="12">
    <location>
        <position position="375"/>
    </location>
    <ligand>
        <name>K(+)</name>
        <dbReference type="ChEBI" id="CHEBI:29103"/>
    </ligand>
</feature>
<evidence type="ECO:0000259" key="14">
    <source>
        <dbReference type="Pfam" id="PF00294"/>
    </source>
</evidence>
<feature type="active site" description="Proton acceptor" evidence="12">
    <location>
        <position position="312"/>
    </location>
</feature>
<proteinExistence type="inferred from homology"/>
<dbReference type="PROSITE" id="PS00584">
    <property type="entry name" value="PFKB_KINASES_2"/>
    <property type="match status" value="1"/>
</dbReference>
<dbReference type="PANTHER" id="PTHR10584">
    <property type="entry name" value="SUGAR KINASE"/>
    <property type="match status" value="1"/>
</dbReference>
<feature type="binding site" evidence="12">
    <location>
        <begin position="40"/>
        <end position="44"/>
    </location>
    <ligand>
        <name>substrate</name>
    </ligand>
</feature>
<dbReference type="Gene3D" id="3.40.1190.20">
    <property type="match status" value="1"/>
</dbReference>
<gene>
    <name evidence="15" type="ORF">EURHEDRAFT_414789</name>
</gene>
<evidence type="ECO:0000256" key="8">
    <source>
        <dbReference type="ARBA" id="ARBA00022840"/>
    </source>
</evidence>
<keyword evidence="12" id="KW-0963">Cytoplasm</keyword>
<comment type="caution">
    <text evidence="12">Lacks conserved residue(s) required for the propagation of feature annotation.</text>
</comment>
<evidence type="ECO:0000256" key="1">
    <source>
        <dbReference type="ARBA" id="ARBA00005380"/>
    </source>
</evidence>
<keyword evidence="6 12" id="KW-0547">Nucleotide-binding</keyword>
<dbReference type="EMBL" id="KK088434">
    <property type="protein sequence ID" value="EYE92835.1"/>
    <property type="molecule type" value="Genomic_DNA"/>
</dbReference>
<evidence type="ECO:0000256" key="5">
    <source>
        <dbReference type="ARBA" id="ARBA00022723"/>
    </source>
</evidence>
<dbReference type="GO" id="GO:0005524">
    <property type="term" value="F:ATP binding"/>
    <property type="evidence" value="ECO:0007669"/>
    <property type="project" value="UniProtKB-UniRule"/>
</dbReference>
<dbReference type="InterPro" id="IPR002173">
    <property type="entry name" value="Carboh/pur_kinase_PfkB_CS"/>
</dbReference>
<dbReference type="SUPFAM" id="SSF53613">
    <property type="entry name" value="Ribokinase-like"/>
    <property type="match status" value="1"/>
</dbReference>
<dbReference type="InterPro" id="IPR002139">
    <property type="entry name" value="Ribo/fructo_kinase"/>
</dbReference>
<comment type="function">
    <text evidence="12">Catalyzes the phosphorylation of ribose at O-5 in a reaction requiring ATP and magnesium. The resulting D-ribose-5-phosphate can then be used either for sythesis of nucleotides, histidine, and tryptophan, or as a component of the pentose phosphate pathway.</text>
</comment>
<feature type="binding site" evidence="12">
    <location>
        <position position="224"/>
    </location>
    <ligand>
        <name>ATP</name>
        <dbReference type="ChEBI" id="CHEBI:30616"/>
    </ligand>
</feature>
<dbReference type="GO" id="GO:0004747">
    <property type="term" value="F:ribokinase activity"/>
    <property type="evidence" value="ECO:0007669"/>
    <property type="project" value="UniProtKB-UniRule"/>
</dbReference>
<comment type="similarity">
    <text evidence="12">Belongs to the carbohydrate kinase PfkB family. Ribokinase subfamily.</text>
</comment>
<dbReference type="GO" id="GO:0005737">
    <property type="term" value="C:cytoplasm"/>
    <property type="evidence" value="ECO:0007669"/>
    <property type="project" value="UniProtKB-SubCell"/>
</dbReference>
<keyword evidence="4 12" id="KW-0808">Transferase</keyword>
<organism evidence="15 16">
    <name type="scientific">Aspergillus ruber (strain CBS 135680)</name>
    <dbReference type="NCBI Taxonomy" id="1388766"/>
    <lineage>
        <taxon>Eukaryota</taxon>
        <taxon>Fungi</taxon>
        <taxon>Dikarya</taxon>
        <taxon>Ascomycota</taxon>
        <taxon>Pezizomycotina</taxon>
        <taxon>Eurotiomycetes</taxon>
        <taxon>Eurotiomycetidae</taxon>
        <taxon>Eurotiales</taxon>
        <taxon>Aspergillaceae</taxon>
        <taxon>Aspergillus</taxon>
        <taxon>Aspergillus subgen. Aspergillus</taxon>
    </lineage>
</organism>
<accession>A0A017S9G4</accession>
<evidence type="ECO:0000313" key="15">
    <source>
        <dbReference type="EMBL" id="EYE92835.1"/>
    </source>
</evidence>
<dbReference type="GeneID" id="63697650"/>
<comment type="pathway">
    <text evidence="12">Carbohydrate metabolism; D-ribose degradation; D-ribose 5-phosphate from beta-D-ribopyranose: step 2/2.</text>
</comment>
<dbReference type="InterPro" id="IPR011877">
    <property type="entry name" value="Ribokinase"/>
</dbReference>
<name>A0A017S9G4_ASPRC</name>
<feature type="binding site" evidence="12">
    <location>
        <begin position="267"/>
        <end position="272"/>
    </location>
    <ligand>
        <name>ATP</name>
        <dbReference type="ChEBI" id="CHEBI:30616"/>
    </ligand>
</feature>
<comment type="cofactor">
    <cofactor evidence="12">
        <name>Mg(2+)</name>
        <dbReference type="ChEBI" id="CHEBI:18420"/>
    </cofactor>
    <text evidence="12">Requires a divalent cation, most likely magnesium in vivo, as an electrophilic catalyst to aid phosphoryl group transfer. It is the chelate of the metal and the nucleotide that is the actual substrate.</text>
</comment>
<feature type="binding site" evidence="12">
    <location>
        <position position="369"/>
    </location>
    <ligand>
        <name>K(+)</name>
        <dbReference type="ChEBI" id="CHEBI:29103"/>
    </ligand>
</feature>
<evidence type="ECO:0000256" key="9">
    <source>
        <dbReference type="ARBA" id="ARBA00022842"/>
    </source>
</evidence>
<feature type="binding site" evidence="12">
    <location>
        <position position="312"/>
    </location>
    <ligand>
        <name>substrate</name>
    </ligand>
</feature>
<reference evidence="16" key="1">
    <citation type="journal article" date="2014" name="Nat. Commun.">
        <title>Genomic adaptations of the halophilic Dead Sea filamentous fungus Eurotium rubrum.</title>
        <authorList>
            <person name="Kis-Papo T."/>
            <person name="Weig A.R."/>
            <person name="Riley R."/>
            <person name="Persoh D."/>
            <person name="Salamov A."/>
            <person name="Sun H."/>
            <person name="Lipzen A."/>
            <person name="Wasser S.P."/>
            <person name="Rambold G."/>
            <person name="Grigoriev I.V."/>
            <person name="Nevo E."/>
        </authorList>
    </citation>
    <scope>NUCLEOTIDE SEQUENCE [LARGE SCALE GENOMIC DNA]</scope>
    <source>
        <strain evidence="16">CBS 135680</strain>
    </source>
</reference>
<keyword evidence="12" id="KW-0539">Nucleus</keyword>
<keyword evidence="16" id="KW-1185">Reference proteome</keyword>
<dbReference type="STRING" id="1388766.A0A017S9G4"/>
<dbReference type="InterPro" id="IPR011611">
    <property type="entry name" value="PfkB_dom"/>
</dbReference>
<feature type="domain" description="Carbohydrate kinase PfkB" evidence="14">
    <location>
        <begin position="5"/>
        <end position="378"/>
    </location>
</feature>
<dbReference type="FunFam" id="3.40.1190.20:FF:000045">
    <property type="entry name" value="Ribokinase"/>
    <property type="match status" value="1"/>
</dbReference>
<sequence>MPPLIRVIGSLNVDMVSVTPRFPSPGETITTSSYFMSAGGKGANQAVACGRTSRPKSTSPNTPSAPSTPIDVEMVGAVGALDGHFDSLLKPTLENSGVDTSRVRIIPDAYTGVAMIIVDESAGGENRICFSPGANYKGMQPVPEVLGLGLAAPVPDVIVLQGEIPKESLVGTLREIGAFKQRNREEGKKGIEIGPEVVFNPAPAPPGGLRPEDGMASVDHLIMNETEAELMSPSEEELGRHACVGENRKKNIAGYFQAYGTTYVIITLGSKGSWYSACQPGSGGPINGVDRFMGEIPVDKVSKVLDTTAAGDTFVGAYAVEIARWREARRTSGKAGVDLTEEELKERYETVTERAMRLATKAAARCVERQGAMDSIPWENEL</sequence>
<dbReference type="GO" id="GO:0005634">
    <property type="term" value="C:nucleus"/>
    <property type="evidence" value="ECO:0007669"/>
    <property type="project" value="UniProtKB-SubCell"/>
</dbReference>
<dbReference type="HAMAP" id="MF_01987">
    <property type="entry name" value="Ribokinase"/>
    <property type="match status" value="1"/>
</dbReference>
<dbReference type="GO" id="GO:0019303">
    <property type="term" value="P:D-ribose catabolic process"/>
    <property type="evidence" value="ECO:0007669"/>
    <property type="project" value="UniProtKB-UniRule"/>
</dbReference>
<keyword evidence="8 12" id="KW-0067">ATP-binding</keyword>
<comment type="subcellular location">
    <subcellularLocation>
        <location evidence="12">Cytoplasm</location>
    </subcellularLocation>
    <subcellularLocation>
        <location evidence="12">Nucleus</location>
    </subcellularLocation>
</comment>
<feature type="binding site" evidence="12">
    <location>
        <position position="306"/>
    </location>
    <ligand>
        <name>K(+)</name>
        <dbReference type="ChEBI" id="CHEBI:29103"/>
    </ligand>
</feature>
<dbReference type="AlphaFoldDB" id="A0A017S9G4"/>
<evidence type="ECO:0000256" key="4">
    <source>
        <dbReference type="ARBA" id="ARBA00022679"/>
    </source>
</evidence>
<keyword evidence="5 12" id="KW-0479">Metal-binding</keyword>
<dbReference type="CDD" id="cd01174">
    <property type="entry name" value="ribokinase"/>
    <property type="match status" value="1"/>
</dbReference>
<comment type="catalytic activity">
    <reaction evidence="12">
        <text>D-ribose + ATP = D-ribose 5-phosphate + ADP + H(+)</text>
        <dbReference type="Rhea" id="RHEA:13697"/>
        <dbReference type="ChEBI" id="CHEBI:15378"/>
        <dbReference type="ChEBI" id="CHEBI:30616"/>
        <dbReference type="ChEBI" id="CHEBI:47013"/>
        <dbReference type="ChEBI" id="CHEBI:78346"/>
        <dbReference type="ChEBI" id="CHEBI:456216"/>
        <dbReference type="EC" id="2.7.1.15"/>
    </reaction>
</comment>
<feature type="binding site" evidence="12">
    <location>
        <position position="308"/>
    </location>
    <ligand>
        <name>K(+)</name>
        <dbReference type="ChEBI" id="CHEBI:29103"/>
    </ligand>
</feature>
<dbReference type="PANTHER" id="PTHR10584:SF166">
    <property type="entry name" value="RIBOKINASE"/>
    <property type="match status" value="1"/>
</dbReference>
<dbReference type="GO" id="GO:0046872">
    <property type="term" value="F:metal ion binding"/>
    <property type="evidence" value="ECO:0007669"/>
    <property type="project" value="UniProtKB-KW"/>
</dbReference>
<keyword evidence="7 12" id="KW-0418">Kinase</keyword>
<keyword evidence="11 12" id="KW-0119">Carbohydrate metabolism</keyword>
<evidence type="ECO:0000256" key="11">
    <source>
        <dbReference type="ARBA" id="ARBA00023277"/>
    </source>
</evidence>
<feature type="binding site" evidence="12">
    <location>
        <position position="366"/>
    </location>
    <ligand>
        <name>K(+)</name>
        <dbReference type="ChEBI" id="CHEBI:29103"/>
    </ligand>
</feature>
<feature type="binding site" evidence="12">
    <location>
        <begin position="311"/>
        <end position="312"/>
    </location>
    <ligand>
        <name>ATP</name>
        <dbReference type="ChEBI" id="CHEBI:30616"/>
    </ligand>
</feature>
<feature type="region of interest" description="Disordered" evidence="13">
    <location>
        <begin position="50"/>
        <end position="69"/>
    </location>
</feature>
<comment type="activity regulation">
    <text evidence="12">Activated by a monovalent cation that binds near, but not in, the active site. The most likely occupant of the site in vivo is potassium. Ion binding induces a conformational change that may alter substrate affinity.</text>
</comment>
<dbReference type="Pfam" id="PF00294">
    <property type="entry name" value="PfkB"/>
    <property type="match status" value="1"/>
</dbReference>
<evidence type="ECO:0000256" key="7">
    <source>
        <dbReference type="ARBA" id="ARBA00022777"/>
    </source>
</evidence>
<evidence type="ECO:0000313" key="16">
    <source>
        <dbReference type="Proteomes" id="UP000019804"/>
    </source>
</evidence>
<feature type="compositionally biased region" description="Low complexity" evidence="13">
    <location>
        <begin position="57"/>
        <end position="69"/>
    </location>
</feature>
<dbReference type="PRINTS" id="PR00990">
    <property type="entry name" value="RIBOKINASE"/>
</dbReference>
<dbReference type="Proteomes" id="UP000019804">
    <property type="component" value="Unassembled WGS sequence"/>
</dbReference>
<protein>
    <recommendedName>
        <fullName evidence="3 12">Ribokinase</fullName>
        <shortName evidence="12">RK</shortName>
        <ecNumber evidence="2 12">2.7.1.15</ecNumber>
    </recommendedName>
</protein>